<dbReference type="Pfam" id="PF04542">
    <property type="entry name" value="Sigma70_r2"/>
    <property type="match status" value="1"/>
</dbReference>
<dbReference type="GO" id="GO:0003677">
    <property type="term" value="F:DNA binding"/>
    <property type="evidence" value="ECO:0007669"/>
    <property type="project" value="UniProtKB-KW"/>
</dbReference>
<keyword evidence="9" id="KW-1185">Reference proteome</keyword>
<dbReference type="HOGENOM" id="CLU_047691_15_4_11"/>
<dbReference type="InterPro" id="IPR013325">
    <property type="entry name" value="RNA_pol_sigma_r2"/>
</dbReference>
<sequence>MRAEEEAEFREYVAGRWTWLVQAAALLTGDAGHAEDLAQTALVRVFASWARVRGAESMDAYTMRILINQNKNRFRKRRVVEDLTAVPPERGSGDPDLTARVDQRAGLMAALASLPKRQREVVVLRYWEDYSEAQTAQILGCSVGTVKSQSSKALAKLRAHASVLASR</sequence>
<evidence type="ECO:0000256" key="2">
    <source>
        <dbReference type="ARBA" id="ARBA00023015"/>
    </source>
</evidence>
<dbReference type="Proteomes" id="UP000000851">
    <property type="component" value="Chromosome"/>
</dbReference>
<dbReference type="GO" id="GO:0006352">
    <property type="term" value="P:DNA-templated transcription initiation"/>
    <property type="evidence" value="ECO:0007669"/>
    <property type="project" value="InterPro"/>
</dbReference>
<dbReference type="InterPro" id="IPR014325">
    <property type="entry name" value="RNA_pol_sigma-E_actinobac"/>
</dbReference>
<evidence type="ECO:0000259" key="7">
    <source>
        <dbReference type="Pfam" id="PF08281"/>
    </source>
</evidence>
<dbReference type="Gene3D" id="1.10.10.10">
    <property type="entry name" value="Winged helix-like DNA-binding domain superfamily/Winged helix DNA-binding domain"/>
    <property type="match status" value="1"/>
</dbReference>
<dbReference type="InterPro" id="IPR013249">
    <property type="entry name" value="RNA_pol_sigma70_r4_t2"/>
</dbReference>
<dbReference type="eggNOG" id="COG1595">
    <property type="taxonomic scope" value="Bacteria"/>
</dbReference>
<dbReference type="InterPro" id="IPR007627">
    <property type="entry name" value="RNA_pol_sigma70_r2"/>
</dbReference>
<evidence type="ECO:0000256" key="5">
    <source>
        <dbReference type="ARBA" id="ARBA00023163"/>
    </source>
</evidence>
<dbReference type="PANTHER" id="PTHR43133:SF50">
    <property type="entry name" value="ECF RNA POLYMERASE SIGMA FACTOR SIGM"/>
    <property type="match status" value="1"/>
</dbReference>
<dbReference type="GO" id="GO:0016987">
    <property type="term" value="F:sigma factor activity"/>
    <property type="evidence" value="ECO:0007669"/>
    <property type="project" value="UniProtKB-KW"/>
</dbReference>
<dbReference type="InterPro" id="IPR039425">
    <property type="entry name" value="RNA_pol_sigma-70-like"/>
</dbReference>
<dbReference type="NCBIfam" id="TIGR02937">
    <property type="entry name" value="sigma70-ECF"/>
    <property type="match status" value="1"/>
</dbReference>
<accession>C7Q785</accession>
<dbReference type="SUPFAM" id="SSF88659">
    <property type="entry name" value="Sigma3 and sigma4 domains of RNA polymerase sigma factors"/>
    <property type="match status" value="1"/>
</dbReference>
<protein>
    <submittedName>
        <fullName evidence="8">Transcriptional regulator, LuxR family</fullName>
    </submittedName>
</protein>
<dbReference type="STRING" id="479433.Caci_1248"/>
<feature type="domain" description="RNA polymerase sigma-70 region 2" evidence="6">
    <location>
        <begin position="19"/>
        <end position="78"/>
    </location>
</feature>
<evidence type="ECO:0000256" key="1">
    <source>
        <dbReference type="ARBA" id="ARBA00010641"/>
    </source>
</evidence>
<dbReference type="NCBIfam" id="TIGR02983">
    <property type="entry name" value="SigE-fam_strep"/>
    <property type="match status" value="1"/>
</dbReference>
<dbReference type="SUPFAM" id="SSF88946">
    <property type="entry name" value="Sigma2 domain of RNA polymerase sigma factors"/>
    <property type="match status" value="1"/>
</dbReference>
<dbReference type="InterPro" id="IPR013324">
    <property type="entry name" value="RNA_pol_sigma_r3/r4-like"/>
</dbReference>
<keyword evidence="3" id="KW-0731">Sigma factor</keyword>
<evidence type="ECO:0000313" key="8">
    <source>
        <dbReference type="EMBL" id="ACU70173.1"/>
    </source>
</evidence>
<dbReference type="InParanoid" id="C7Q785"/>
<dbReference type="Pfam" id="PF08281">
    <property type="entry name" value="Sigma70_r4_2"/>
    <property type="match status" value="1"/>
</dbReference>
<dbReference type="InterPro" id="IPR036388">
    <property type="entry name" value="WH-like_DNA-bd_sf"/>
</dbReference>
<evidence type="ECO:0000256" key="4">
    <source>
        <dbReference type="ARBA" id="ARBA00023125"/>
    </source>
</evidence>
<organism evidence="8 9">
    <name type="scientific">Catenulispora acidiphila (strain DSM 44928 / JCM 14897 / NBRC 102108 / NRRL B-24433 / ID139908)</name>
    <dbReference type="NCBI Taxonomy" id="479433"/>
    <lineage>
        <taxon>Bacteria</taxon>
        <taxon>Bacillati</taxon>
        <taxon>Actinomycetota</taxon>
        <taxon>Actinomycetes</taxon>
        <taxon>Catenulisporales</taxon>
        <taxon>Catenulisporaceae</taxon>
        <taxon>Catenulispora</taxon>
    </lineage>
</organism>
<feature type="domain" description="RNA polymerase sigma factor 70 region 4 type 2" evidence="7">
    <location>
        <begin position="107"/>
        <end position="157"/>
    </location>
</feature>
<dbReference type="RefSeq" id="WP_012785467.1">
    <property type="nucleotide sequence ID" value="NC_013131.1"/>
</dbReference>
<dbReference type="InterPro" id="IPR014284">
    <property type="entry name" value="RNA_pol_sigma-70_dom"/>
</dbReference>
<comment type="similarity">
    <text evidence="1">Belongs to the sigma-70 factor family. ECF subfamily.</text>
</comment>
<keyword evidence="5" id="KW-0804">Transcription</keyword>
<reference evidence="8 9" key="1">
    <citation type="journal article" date="2009" name="Stand. Genomic Sci.">
        <title>Complete genome sequence of Catenulispora acidiphila type strain (ID 139908).</title>
        <authorList>
            <person name="Copeland A."/>
            <person name="Lapidus A."/>
            <person name="Glavina Del Rio T."/>
            <person name="Nolan M."/>
            <person name="Lucas S."/>
            <person name="Chen F."/>
            <person name="Tice H."/>
            <person name="Cheng J.F."/>
            <person name="Bruce D."/>
            <person name="Goodwin L."/>
            <person name="Pitluck S."/>
            <person name="Mikhailova N."/>
            <person name="Pati A."/>
            <person name="Ivanova N."/>
            <person name="Mavromatis K."/>
            <person name="Chen A."/>
            <person name="Palaniappan K."/>
            <person name="Chain P."/>
            <person name="Land M."/>
            <person name="Hauser L."/>
            <person name="Chang Y.J."/>
            <person name="Jeffries C.D."/>
            <person name="Chertkov O."/>
            <person name="Brettin T."/>
            <person name="Detter J.C."/>
            <person name="Han C."/>
            <person name="Ali Z."/>
            <person name="Tindall B.J."/>
            <person name="Goker M."/>
            <person name="Bristow J."/>
            <person name="Eisen J.A."/>
            <person name="Markowitz V."/>
            <person name="Hugenholtz P."/>
            <person name="Kyrpides N.C."/>
            <person name="Klenk H.P."/>
        </authorList>
    </citation>
    <scope>NUCLEOTIDE SEQUENCE [LARGE SCALE GENOMIC DNA]</scope>
    <source>
        <strain evidence="9">DSM 44928 / JCM 14897 / NBRC 102108 / NRRL B-24433 / ID139908</strain>
    </source>
</reference>
<dbReference type="AlphaFoldDB" id="C7Q785"/>
<evidence type="ECO:0000259" key="6">
    <source>
        <dbReference type="Pfam" id="PF04542"/>
    </source>
</evidence>
<gene>
    <name evidence="8" type="ordered locus">Caci_1248</name>
</gene>
<name>C7Q785_CATAD</name>
<dbReference type="EMBL" id="CP001700">
    <property type="protein sequence ID" value="ACU70173.1"/>
    <property type="molecule type" value="Genomic_DNA"/>
</dbReference>
<keyword evidence="2" id="KW-0805">Transcription regulation</keyword>
<dbReference type="PANTHER" id="PTHR43133">
    <property type="entry name" value="RNA POLYMERASE ECF-TYPE SIGMA FACTO"/>
    <property type="match status" value="1"/>
</dbReference>
<dbReference type="OrthoDB" id="3678480at2"/>
<proteinExistence type="inferred from homology"/>
<dbReference type="KEGG" id="cai:Caci_1248"/>
<dbReference type="CDD" id="cd06171">
    <property type="entry name" value="Sigma70_r4"/>
    <property type="match status" value="1"/>
</dbReference>
<keyword evidence="4" id="KW-0238">DNA-binding</keyword>
<evidence type="ECO:0000256" key="3">
    <source>
        <dbReference type="ARBA" id="ARBA00023082"/>
    </source>
</evidence>
<dbReference type="Gene3D" id="1.10.1740.10">
    <property type="match status" value="1"/>
</dbReference>
<evidence type="ECO:0000313" key="9">
    <source>
        <dbReference type="Proteomes" id="UP000000851"/>
    </source>
</evidence>